<evidence type="ECO:0000313" key="5">
    <source>
        <dbReference type="Proteomes" id="UP001216579"/>
    </source>
</evidence>
<dbReference type="PANTHER" id="PTHR30535:SF7">
    <property type="entry name" value="IRON(III) DICITRATE-BINDING PROTEIN"/>
    <property type="match status" value="1"/>
</dbReference>
<name>A0ABT5ZEN7_9ACTN</name>
<evidence type="ECO:0000256" key="1">
    <source>
        <dbReference type="ARBA" id="ARBA00008814"/>
    </source>
</evidence>
<dbReference type="InterPro" id="IPR002491">
    <property type="entry name" value="ABC_transptr_periplasmic_BD"/>
</dbReference>
<dbReference type="SUPFAM" id="SSF53807">
    <property type="entry name" value="Helical backbone' metal receptor"/>
    <property type="match status" value="1"/>
</dbReference>
<feature type="chain" id="PRO_5046664983" evidence="2">
    <location>
        <begin position="25"/>
        <end position="325"/>
    </location>
</feature>
<evidence type="ECO:0000256" key="2">
    <source>
        <dbReference type="SAM" id="SignalP"/>
    </source>
</evidence>
<dbReference type="PROSITE" id="PS51257">
    <property type="entry name" value="PROKAR_LIPOPROTEIN"/>
    <property type="match status" value="1"/>
</dbReference>
<sequence>MRMRVLPGLAAAVCLLFLAGCGSAVPKPDPTGTAKDFPFTVHNCGVTTTYRHPPTRAVTLNQHTTEIMMALGLRKSMVGTAYLDDAVLPQYRDAYDSVKVLARRYPSQEALLSAEPDFVYGGFTSAFDESQGRGRAALAKDGINTYLSIENCPSGPVTEATDDQEILTIGRIFAVEDRAKALVASMHTALDRVRSQLAHVKPVKAFVYDSGEQTAFTAGGAGIGSKILELAGGSNAFADLDKRFGDVSFEQVAQRAPDVIVIYDYGEQSVAAKKAFLLSNPALRDVPAIRHRRFAALPLSSTVLGVRLPSAVESLARQLHPGDFR</sequence>
<dbReference type="EMBL" id="JARJBC010000001">
    <property type="protein sequence ID" value="MDF3288070.1"/>
    <property type="molecule type" value="Genomic_DNA"/>
</dbReference>
<dbReference type="InterPro" id="IPR050902">
    <property type="entry name" value="ABC_Transporter_SBP"/>
</dbReference>
<evidence type="ECO:0000259" key="3">
    <source>
        <dbReference type="PROSITE" id="PS50983"/>
    </source>
</evidence>
<dbReference type="PANTHER" id="PTHR30535">
    <property type="entry name" value="VITAMIN B12-BINDING PROTEIN"/>
    <property type="match status" value="1"/>
</dbReference>
<dbReference type="Proteomes" id="UP001216579">
    <property type="component" value="Unassembled WGS sequence"/>
</dbReference>
<dbReference type="PROSITE" id="PS50983">
    <property type="entry name" value="FE_B12_PBP"/>
    <property type="match status" value="1"/>
</dbReference>
<evidence type="ECO:0000313" key="4">
    <source>
        <dbReference type="EMBL" id="MDF3288070.1"/>
    </source>
</evidence>
<reference evidence="4 5" key="1">
    <citation type="submission" date="2023-03" db="EMBL/GenBank/DDBJ databases">
        <title>Draft genome sequence of Streptomyces sp. RB6PN23 isolated from peat swamp forest in Thailand.</title>
        <authorList>
            <person name="Klaysubun C."/>
            <person name="Duangmal K."/>
        </authorList>
    </citation>
    <scope>NUCLEOTIDE SEQUENCE [LARGE SCALE GENOMIC DNA]</scope>
    <source>
        <strain evidence="4 5">RB6PN23</strain>
    </source>
</reference>
<dbReference type="CDD" id="cd01148">
    <property type="entry name" value="TroA_a"/>
    <property type="match status" value="1"/>
</dbReference>
<dbReference type="Gene3D" id="3.40.50.1980">
    <property type="entry name" value="Nitrogenase molybdenum iron protein domain"/>
    <property type="match status" value="2"/>
</dbReference>
<comment type="caution">
    <text evidence="4">The sequence shown here is derived from an EMBL/GenBank/DDBJ whole genome shotgun (WGS) entry which is preliminary data.</text>
</comment>
<organism evidence="4 5">
    <name type="scientific">Streptomyces silvisoli</name>
    <dbReference type="NCBI Taxonomy" id="3034235"/>
    <lineage>
        <taxon>Bacteria</taxon>
        <taxon>Bacillati</taxon>
        <taxon>Actinomycetota</taxon>
        <taxon>Actinomycetes</taxon>
        <taxon>Kitasatosporales</taxon>
        <taxon>Streptomycetaceae</taxon>
        <taxon>Streptomyces</taxon>
    </lineage>
</organism>
<keyword evidence="2" id="KW-0732">Signal</keyword>
<proteinExistence type="inferred from homology"/>
<protein>
    <submittedName>
        <fullName evidence="4">ABC transporter substrate-binding protein</fullName>
    </submittedName>
</protein>
<feature type="domain" description="Fe/B12 periplasmic-binding" evidence="3">
    <location>
        <begin position="56"/>
        <end position="325"/>
    </location>
</feature>
<comment type="similarity">
    <text evidence="1">Belongs to the bacterial solute-binding protein 8 family.</text>
</comment>
<keyword evidence="5" id="KW-1185">Reference proteome</keyword>
<dbReference type="RefSeq" id="WP_276091925.1">
    <property type="nucleotide sequence ID" value="NZ_JARJBC010000001.1"/>
</dbReference>
<feature type="signal peptide" evidence="2">
    <location>
        <begin position="1"/>
        <end position="24"/>
    </location>
</feature>
<dbReference type="Pfam" id="PF01497">
    <property type="entry name" value="Peripla_BP_2"/>
    <property type="match status" value="1"/>
</dbReference>
<gene>
    <name evidence="4" type="ORF">P3G67_02245</name>
</gene>
<accession>A0ABT5ZEN7</accession>